<evidence type="ECO:0000313" key="8">
    <source>
        <dbReference type="Proteomes" id="UP000323917"/>
    </source>
</evidence>
<feature type="binding site" evidence="5">
    <location>
        <begin position="11"/>
        <end position="16"/>
    </location>
    <ligand>
        <name>ATP</name>
        <dbReference type="ChEBI" id="CHEBI:30616"/>
    </ligand>
</feature>
<dbReference type="GO" id="GO:0005737">
    <property type="term" value="C:cytoplasm"/>
    <property type="evidence" value="ECO:0007669"/>
    <property type="project" value="UniProtKB-SubCell"/>
</dbReference>
<keyword evidence="5 7" id="KW-0418">Kinase</keyword>
<evidence type="ECO:0000256" key="6">
    <source>
        <dbReference type="NCBIfam" id="TIGR00152"/>
    </source>
</evidence>
<dbReference type="CDD" id="cd02022">
    <property type="entry name" value="DPCK"/>
    <property type="match status" value="1"/>
</dbReference>
<comment type="similarity">
    <text evidence="1 5">Belongs to the CoaE family.</text>
</comment>
<dbReference type="PANTHER" id="PTHR10695:SF46">
    <property type="entry name" value="BIFUNCTIONAL COENZYME A SYNTHASE-RELATED"/>
    <property type="match status" value="1"/>
</dbReference>
<comment type="subcellular location">
    <subcellularLocation>
        <location evidence="5">Cytoplasm</location>
    </subcellularLocation>
</comment>
<gene>
    <name evidence="5 7" type="primary">coaE</name>
    <name evidence="7" type="ORF">Pr1d_29840</name>
</gene>
<dbReference type="GO" id="GO:0004140">
    <property type="term" value="F:dephospho-CoA kinase activity"/>
    <property type="evidence" value="ECO:0007669"/>
    <property type="project" value="UniProtKB-UniRule"/>
</dbReference>
<dbReference type="RefSeq" id="WP_148074170.1">
    <property type="nucleotide sequence ID" value="NZ_CP042913.1"/>
</dbReference>
<evidence type="ECO:0000256" key="1">
    <source>
        <dbReference type="ARBA" id="ARBA00009018"/>
    </source>
</evidence>
<organism evidence="7 8">
    <name type="scientific">Bythopirellula goksoeyrii</name>
    <dbReference type="NCBI Taxonomy" id="1400387"/>
    <lineage>
        <taxon>Bacteria</taxon>
        <taxon>Pseudomonadati</taxon>
        <taxon>Planctomycetota</taxon>
        <taxon>Planctomycetia</taxon>
        <taxon>Pirellulales</taxon>
        <taxon>Lacipirellulaceae</taxon>
        <taxon>Bythopirellula</taxon>
    </lineage>
</organism>
<dbReference type="Proteomes" id="UP000323917">
    <property type="component" value="Chromosome"/>
</dbReference>
<keyword evidence="8" id="KW-1185">Reference proteome</keyword>
<comment type="pathway">
    <text evidence="5">Cofactor biosynthesis; coenzyme A biosynthesis; CoA from (R)-pantothenate: step 5/5.</text>
</comment>
<dbReference type="KEGG" id="bgok:Pr1d_29840"/>
<keyword evidence="2 5" id="KW-0547">Nucleotide-binding</keyword>
<evidence type="ECO:0000256" key="4">
    <source>
        <dbReference type="ARBA" id="ARBA00022993"/>
    </source>
</evidence>
<dbReference type="PROSITE" id="PS51219">
    <property type="entry name" value="DPCK"/>
    <property type="match status" value="1"/>
</dbReference>
<name>A0A5B9QDU6_9BACT</name>
<evidence type="ECO:0000256" key="5">
    <source>
        <dbReference type="HAMAP-Rule" id="MF_00376"/>
    </source>
</evidence>
<dbReference type="InterPro" id="IPR001977">
    <property type="entry name" value="Depp_CoAkinase"/>
</dbReference>
<comment type="catalytic activity">
    <reaction evidence="5">
        <text>3'-dephospho-CoA + ATP = ADP + CoA + H(+)</text>
        <dbReference type="Rhea" id="RHEA:18245"/>
        <dbReference type="ChEBI" id="CHEBI:15378"/>
        <dbReference type="ChEBI" id="CHEBI:30616"/>
        <dbReference type="ChEBI" id="CHEBI:57287"/>
        <dbReference type="ChEBI" id="CHEBI:57328"/>
        <dbReference type="ChEBI" id="CHEBI:456216"/>
        <dbReference type="EC" id="2.7.1.24"/>
    </reaction>
</comment>
<dbReference type="InterPro" id="IPR027417">
    <property type="entry name" value="P-loop_NTPase"/>
</dbReference>
<dbReference type="Pfam" id="PF01121">
    <property type="entry name" value="CoaE"/>
    <property type="match status" value="1"/>
</dbReference>
<dbReference type="EMBL" id="CP042913">
    <property type="protein sequence ID" value="QEG35682.1"/>
    <property type="molecule type" value="Genomic_DNA"/>
</dbReference>
<dbReference type="SUPFAM" id="SSF52540">
    <property type="entry name" value="P-loop containing nucleoside triphosphate hydrolases"/>
    <property type="match status" value="1"/>
</dbReference>
<dbReference type="OrthoDB" id="9812943at2"/>
<dbReference type="EC" id="2.7.1.24" evidence="5 6"/>
<protein>
    <recommendedName>
        <fullName evidence="5 6">Dephospho-CoA kinase</fullName>
        <ecNumber evidence="5 6">2.7.1.24</ecNumber>
    </recommendedName>
    <alternativeName>
        <fullName evidence="5">Dephosphocoenzyme A kinase</fullName>
    </alternativeName>
</protein>
<reference evidence="7 8" key="1">
    <citation type="submission" date="2019-08" db="EMBL/GenBank/DDBJ databases">
        <title>Deep-cultivation of Planctomycetes and their phenomic and genomic characterization uncovers novel biology.</title>
        <authorList>
            <person name="Wiegand S."/>
            <person name="Jogler M."/>
            <person name="Boedeker C."/>
            <person name="Pinto D."/>
            <person name="Vollmers J."/>
            <person name="Rivas-Marin E."/>
            <person name="Kohn T."/>
            <person name="Peeters S.H."/>
            <person name="Heuer A."/>
            <person name="Rast P."/>
            <person name="Oberbeckmann S."/>
            <person name="Bunk B."/>
            <person name="Jeske O."/>
            <person name="Meyerdierks A."/>
            <person name="Storesund J.E."/>
            <person name="Kallscheuer N."/>
            <person name="Luecker S."/>
            <person name="Lage O.M."/>
            <person name="Pohl T."/>
            <person name="Merkel B.J."/>
            <person name="Hornburger P."/>
            <person name="Mueller R.-W."/>
            <person name="Bruemmer F."/>
            <person name="Labrenz M."/>
            <person name="Spormann A.M."/>
            <person name="Op den Camp H."/>
            <person name="Overmann J."/>
            <person name="Amann R."/>
            <person name="Jetten M.S.M."/>
            <person name="Mascher T."/>
            <person name="Medema M.H."/>
            <person name="Devos D.P."/>
            <person name="Kaster A.-K."/>
            <person name="Ovreas L."/>
            <person name="Rohde M."/>
            <person name="Galperin M.Y."/>
            <person name="Jogler C."/>
        </authorList>
    </citation>
    <scope>NUCLEOTIDE SEQUENCE [LARGE SCALE GENOMIC DNA]</scope>
    <source>
        <strain evidence="7 8">Pr1d</strain>
    </source>
</reference>
<dbReference type="GO" id="GO:0015937">
    <property type="term" value="P:coenzyme A biosynthetic process"/>
    <property type="evidence" value="ECO:0007669"/>
    <property type="project" value="UniProtKB-UniRule"/>
</dbReference>
<dbReference type="PANTHER" id="PTHR10695">
    <property type="entry name" value="DEPHOSPHO-COA KINASE-RELATED"/>
    <property type="match status" value="1"/>
</dbReference>
<dbReference type="UniPathway" id="UPA00241">
    <property type="reaction ID" value="UER00356"/>
</dbReference>
<proteinExistence type="inferred from homology"/>
<dbReference type="NCBIfam" id="TIGR00152">
    <property type="entry name" value="dephospho-CoA kinase"/>
    <property type="match status" value="1"/>
</dbReference>
<accession>A0A5B9QDU6</accession>
<evidence type="ECO:0000256" key="2">
    <source>
        <dbReference type="ARBA" id="ARBA00022741"/>
    </source>
</evidence>
<sequence length="199" mass="22105">MHVIGLIGGIASGKSAVAKELASLGAVVLDADATAHEVLDRPRVQKALVNRWGKEILDADSRIDRSAVADRVFSKTNEGREDLDFLEDQLHPVIREEFEAEISRLAQTSTPAVVIDAPLLLEAGWRELCNVLLFVDSPLAERRSRAENLRNWSAQEFAAREAAQLPIEEKRRHATHVIANDGSLESLITRVHQFWQTVS</sequence>
<evidence type="ECO:0000313" key="7">
    <source>
        <dbReference type="EMBL" id="QEG35682.1"/>
    </source>
</evidence>
<evidence type="ECO:0000256" key="3">
    <source>
        <dbReference type="ARBA" id="ARBA00022840"/>
    </source>
</evidence>
<dbReference type="Gene3D" id="3.40.50.300">
    <property type="entry name" value="P-loop containing nucleotide triphosphate hydrolases"/>
    <property type="match status" value="1"/>
</dbReference>
<keyword evidence="5" id="KW-0963">Cytoplasm</keyword>
<dbReference type="HAMAP" id="MF_00376">
    <property type="entry name" value="Dephospho_CoA_kinase"/>
    <property type="match status" value="1"/>
</dbReference>
<keyword evidence="4 5" id="KW-0173">Coenzyme A biosynthesis</keyword>
<comment type="function">
    <text evidence="5">Catalyzes the phosphorylation of the 3'-hydroxyl group of dephosphocoenzyme A to form coenzyme A.</text>
</comment>
<dbReference type="AlphaFoldDB" id="A0A5B9QDU6"/>
<keyword evidence="3 5" id="KW-0067">ATP-binding</keyword>
<keyword evidence="5 7" id="KW-0808">Transferase</keyword>
<dbReference type="GO" id="GO:0005524">
    <property type="term" value="F:ATP binding"/>
    <property type="evidence" value="ECO:0007669"/>
    <property type="project" value="UniProtKB-UniRule"/>
</dbReference>